<organism evidence="1 2">
    <name type="scientific">Diabrotica balteata</name>
    <name type="common">Banded cucumber beetle</name>
    <dbReference type="NCBI Taxonomy" id="107213"/>
    <lineage>
        <taxon>Eukaryota</taxon>
        <taxon>Metazoa</taxon>
        <taxon>Ecdysozoa</taxon>
        <taxon>Arthropoda</taxon>
        <taxon>Hexapoda</taxon>
        <taxon>Insecta</taxon>
        <taxon>Pterygota</taxon>
        <taxon>Neoptera</taxon>
        <taxon>Endopterygota</taxon>
        <taxon>Coleoptera</taxon>
        <taxon>Polyphaga</taxon>
        <taxon>Cucujiformia</taxon>
        <taxon>Chrysomeloidea</taxon>
        <taxon>Chrysomelidae</taxon>
        <taxon>Galerucinae</taxon>
        <taxon>Diabroticina</taxon>
        <taxon>Diabroticites</taxon>
        <taxon>Diabrotica</taxon>
    </lineage>
</organism>
<evidence type="ECO:0000313" key="2">
    <source>
        <dbReference type="Proteomes" id="UP001153709"/>
    </source>
</evidence>
<accession>A0A9N9SN79</accession>
<dbReference type="Proteomes" id="UP001153709">
    <property type="component" value="Chromosome 1"/>
</dbReference>
<dbReference type="OrthoDB" id="6767252at2759"/>
<protein>
    <submittedName>
        <fullName evidence="1">Uncharacterized protein</fullName>
    </submittedName>
</protein>
<gene>
    <name evidence="1" type="ORF">DIABBA_LOCUS1137</name>
</gene>
<dbReference type="EMBL" id="OU898276">
    <property type="protein sequence ID" value="CAG9827100.1"/>
    <property type="molecule type" value="Genomic_DNA"/>
</dbReference>
<keyword evidence="2" id="KW-1185">Reference proteome</keyword>
<reference evidence="1" key="1">
    <citation type="submission" date="2022-01" db="EMBL/GenBank/DDBJ databases">
        <authorList>
            <person name="King R."/>
        </authorList>
    </citation>
    <scope>NUCLEOTIDE SEQUENCE</scope>
</reference>
<proteinExistence type="predicted"/>
<name>A0A9N9SN79_DIABA</name>
<dbReference type="AlphaFoldDB" id="A0A9N9SN79"/>
<evidence type="ECO:0000313" key="1">
    <source>
        <dbReference type="EMBL" id="CAG9827100.1"/>
    </source>
</evidence>
<sequence>MNYNDFYTFWEFYFGPRKMHRIFTETFESAFILCNTEMRPFGQLEIFDVMSQIIPTAFVLGTGYWSFYNTTTHEKPLCVCGRFDLPCRHNLNKNNWIDMRRLSSPSERVIFYPNRHGPVKVEDYSLLLFNKFDGERSQLEIEITFTVAETKDVPKSAMKIKAQFYYKYRYYPCRSAINFQPNPLYIHSYGSVISQLLVERQKLLVDPGARTSILLPTSLMAEHALIPCEILVPQMQTIVAICQMALKTRRTRNRVKRENNSVDSLLLFSPPSTNLERSSSPIKTATYGVFQSASVTRKSIRTVKLEDSPTASSLLSVSKEHLTHETYRTSSTNLINPDLLSKSTFKSEIQCSDTLTLPTMVIKDEINPYFEQNCGTDQHIVASNESATNRQWYRDRSKNTNNTIKRVRKSVTEKQNRQKNNLTIPALCYQTEPSTSNSNFSSLATVDLTKTEDPVYSRSGVDYANGVTTNQPLKKIKEFDDDCFIIAVSDAIEPMRANSRLELIQDFIDEEYAKEEDK</sequence>